<dbReference type="Proteomes" id="UP000297814">
    <property type="component" value="Unassembled WGS sequence"/>
</dbReference>
<evidence type="ECO:0000256" key="1">
    <source>
        <dbReference type="ARBA" id="ARBA00022630"/>
    </source>
</evidence>
<sequence>MEVEISTRLVSVVLEGIAIVSSGITGTNLALGLVNRGISCKIHERGHIFSEVDAGVRLAPNCICAITQELYFDFSGGYHDNGSEYSKVLFSFYNWEGSNSYLAESRESVVDQSDDQGPVTLFRRWHHSDSRSVELGEDMVANPEMYLGLEGHVITHPVDRRQTMNLVAFTITKEGSTDPYRSASAVTEQDTLNELTGSSRNVTTILSLLNEHVDTWAIFDMLDQPASTYTKRKKGFNRRRSTFS</sequence>
<accession>A0A4Z1GC36</accession>
<keyword evidence="2" id="KW-0274">FAD</keyword>
<keyword evidence="5" id="KW-1185">Reference proteome</keyword>
<evidence type="ECO:0000313" key="4">
    <source>
        <dbReference type="EMBL" id="TGO31781.1"/>
    </source>
</evidence>
<dbReference type="GO" id="GO:0044550">
    <property type="term" value="P:secondary metabolite biosynthetic process"/>
    <property type="evidence" value="ECO:0007669"/>
    <property type="project" value="TreeGrafter"/>
</dbReference>
<dbReference type="Gene3D" id="3.30.9.30">
    <property type="match status" value="1"/>
</dbReference>
<name>A0A4Z1GC36_9HELO</name>
<proteinExistence type="predicted"/>
<dbReference type="InterPro" id="IPR036188">
    <property type="entry name" value="FAD/NAD-bd_sf"/>
</dbReference>
<dbReference type="AlphaFoldDB" id="A0A4Z1GC36"/>
<evidence type="ECO:0000313" key="5">
    <source>
        <dbReference type="Proteomes" id="UP000297814"/>
    </source>
</evidence>
<protein>
    <submittedName>
        <fullName evidence="4">Uncharacterized protein</fullName>
    </submittedName>
</protein>
<dbReference type="InterPro" id="IPR051104">
    <property type="entry name" value="FAD_monoxygenase"/>
</dbReference>
<evidence type="ECO:0000256" key="2">
    <source>
        <dbReference type="ARBA" id="ARBA00022827"/>
    </source>
</evidence>
<dbReference type="Gene3D" id="3.50.50.60">
    <property type="entry name" value="FAD/NAD(P)-binding domain"/>
    <property type="match status" value="1"/>
</dbReference>
<dbReference type="PANTHER" id="PTHR46720">
    <property type="entry name" value="HYDROXYLASE, PUTATIVE (AFU_ORTHOLOGUE AFUA_3G01460)-RELATED"/>
    <property type="match status" value="1"/>
</dbReference>
<organism evidence="4 5">
    <name type="scientific">Botrytis hyacinthi</name>
    <dbReference type="NCBI Taxonomy" id="278943"/>
    <lineage>
        <taxon>Eukaryota</taxon>
        <taxon>Fungi</taxon>
        <taxon>Dikarya</taxon>
        <taxon>Ascomycota</taxon>
        <taxon>Pezizomycotina</taxon>
        <taxon>Leotiomycetes</taxon>
        <taxon>Helotiales</taxon>
        <taxon>Sclerotiniaceae</taxon>
        <taxon>Botrytis</taxon>
    </lineage>
</organism>
<gene>
    <name evidence="4" type="ORF">BHYA_0411g00060</name>
</gene>
<keyword evidence="3" id="KW-0560">Oxidoreductase</keyword>
<keyword evidence="1" id="KW-0285">Flavoprotein</keyword>
<dbReference type="EMBL" id="PQXK01000408">
    <property type="protein sequence ID" value="TGO31781.1"/>
    <property type="molecule type" value="Genomic_DNA"/>
</dbReference>
<reference evidence="4 5" key="1">
    <citation type="submission" date="2017-12" db="EMBL/GenBank/DDBJ databases">
        <title>Comparative genomics of Botrytis spp.</title>
        <authorList>
            <person name="Valero-Jimenez C.A."/>
            <person name="Tapia P."/>
            <person name="Veloso J."/>
            <person name="Silva-Moreno E."/>
            <person name="Staats M."/>
            <person name="Valdes J.H."/>
            <person name="Van Kan J.A.L."/>
        </authorList>
    </citation>
    <scope>NUCLEOTIDE SEQUENCE [LARGE SCALE GENOMIC DNA]</scope>
    <source>
        <strain evidence="4 5">Bh0001</strain>
    </source>
</reference>
<comment type="caution">
    <text evidence="4">The sequence shown here is derived from an EMBL/GenBank/DDBJ whole genome shotgun (WGS) entry which is preliminary data.</text>
</comment>
<dbReference type="PANTHER" id="PTHR46720:SF3">
    <property type="entry name" value="FAD-BINDING DOMAIN-CONTAINING PROTEIN-RELATED"/>
    <property type="match status" value="1"/>
</dbReference>
<dbReference type="GO" id="GO:0016491">
    <property type="term" value="F:oxidoreductase activity"/>
    <property type="evidence" value="ECO:0007669"/>
    <property type="project" value="UniProtKB-KW"/>
</dbReference>
<evidence type="ECO:0000256" key="3">
    <source>
        <dbReference type="ARBA" id="ARBA00023002"/>
    </source>
</evidence>